<keyword evidence="2" id="KW-1185">Reference proteome</keyword>
<proteinExistence type="predicted"/>
<evidence type="ECO:0000313" key="1">
    <source>
        <dbReference type="EMBL" id="MCP2168443.1"/>
    </source>
</evidence>
<comment type="caution">
    <text evidence="1">The sequence shown here is derived from an EMBL/GenBank/DDBJ whole genome shotgun (WGS) entry which is preliminary data.</text>
</comment>
<organism evidence="1 2">
    <name type="scientific">Goodfellowiella coeruleoviolacea</name>
    <dbReference type="NCBI Taxonomy" id="334858"/>
    <lineage>
        <taxon>Bacteria</taxon>
        <taxon>Bacillati</taxon>
        <taxon>Actinomycetota</taxon>
        <taxon>Actinomycetes</taxon>
        <taxon>Pseudonocardiales</taxon>
        <taxon>Pseudonocardiaceae</taxon>
        <taxon>Goodfellowiella</taxon>
    </lineage>
</organism>
<reference evidence="1" key="1">
    <citation type="submission" date="2022-06" db="EMBL/GenBank/DDBJ databases">
        <title>Genomic Encyclopedia of Archaeal and Bacterial Type Strains, Phase II (KMG-II): from individual species to whole genera.</title>
        <authorList>
            <person name="Goeker M."/>
        </authorList>
    </citation>
    <scope>NUCLEOTIDE SEQUENCE</scope>
    <source>
        <strain evidence="1">DSM 43935</strain>
    </source>
</reference>
<sequence>MDSDDARRARAWLAARGVVRGGDGAWLRPQEYDVDEVLTANDVAHEWTERALADPDLTAVGRLRLALGLLDLLDEYWVAAELRSAVIASADPAVAEAHWVAVRRRLEAPEPAEAITYALWVDWFEDRATTAVAFAEVLGDTVAGLRARGRVAELAEGPLFRRAERVLAVSGPVLWPLKHEAYQVAASLPALHPALLRGLVGSRFDGYGAVDPVAALDLLSRLDLPAGTENLALLRAALVEHRRR</sequence>
<protein>
    <submittedName>
        <fullName evidence="1">Uncharacterized protein</fullName>
    </submittedName>
</protein>
<evidence type="ECO:0000313" key="2">
    <source>
        <dbReference type="Proteomes" id="UP001206128"/>
    </source>
</evidence>
<dbReference type="EMBL" id="JAMTCK010000014">
    <property type="protein sequence ID" value="MCP2168443.1"/>
    <property type="molecule type" value="Genomic_DNA"/>
</dbReference>
<dbReference type="Proteomes" id="UP001206128">
    <property type="component" value="Unassembled WGS sequence"/>
</dbReference>
<name>A0AAE3KN90_9PSEU</name>
<dbReference type="AlphaFoldDB" id="A0AAE3KN90"/>
<dbReference type="RefSeq" id="WP_253776304.1">
    <property type="nucleotide sequence ID" value="NZ_JAMTCK010000014.1"/>
</dbReference>
<accession>A0AAE3KN90</accession>
<gene>
    <name evidence="1" type="ORF">LX83_005321</name>
</gene>